<organism evidence="1 2">
    <name type="scientific">Undibacterium umbellatum</name>
    <dbReference type="NCBI Taxonomy" id="2762300"/>
    <lineage>
        <taxon>Bacteria</taxon>
        <taxon>Pseudomonadati</taxon>
        <taxon>Pseudomonadota</taxon>
        <taxon>Betaproteobacteria</taxon>
        <taxon>Burkholderiales</taxon>
        <taxon>Oxalobacteraceae</taxon>
        <taxon>Undibacterium</taxon>
    </lineage>
</organism>
<proteinExistence type="predicted"/>
<dbReference type="Gene3D" id="3.40.190.10">
    <property type="entry name" value="Periplasmic binding protein-like II"/>
    <property type="match status" value="2"/>
</dbReference>
<dbReference type="SUPFAM" id="SSF53850">
    <property type="entry name" value="Periplasmic binding protein-like II"/>
    <property type="match status" value="1"/>
</dbReference>
<reference evidence="1 2" key="1">
    <citation type="submission" date="2020-08" db="EMBL/GenBank/DDBJ databases">
        <title>Novel species isolated from subtropical streams in China.</title>
        <authorList>
            <person name="Lu H."/>
        </authorList>
    </citation>
    <scope>NUCLEOTIDE SEQUENCE [LARGE SCALE GENOMIC DNA]</scope>
    <source>
        <strain evidence="1 2">NL8W</strain>
    </source>
</reference>
<gene>
    <name evidence="1" type="ORF">H8L47_06700</name>
</gene>
<dbReference type="RefSeq" id="WP_186952545.1">
    <property type="nucleotide sequence ID" value="NZ_JACOFX010000002.1"/>
</dbReference>
<dbReference type="Proteomes" id="UP000646911">
    <property type="component" value="Unassembled WGS sequence"/>
</dbReference>
<protein>
    <submittedName>
        <fullName evidence="1">Uncharacterized protein</fullName>
    </submittedName>
</protein>
<sequence length="214" mass="24394">MNARDQVLQREVLRFTSSLSESSEAFADSKNLLDKLCQRNGLICKLTAYPPGRSLRMLQDNESAGEMPRFEEFQQMAPAAIRVPTPLGQLSFSVLTHDKNLIVKSLNDLIKHKVFYVRGNAAIAAHKEMEHLIPVASEHDCAYMVLRKHGDACIMTKSLALKIMENSQQAADSYLLQDLFFKPVYLYLSPRHKFLLELFDQSLKQLRPEEKIAQ</sequence>
<evidence type="ECO:0000313" key="2">
    <source>
        <dbReference type="Proteomes" id="UP000646911"/>
    </source>
</evidence>
<comment type="caution">
    <text evidence="1">The sequence shown here is derived from an EMBL/GenBank/DDBJ whole genome shotgun (WGS) entry which is preliminary data.</text>
</comment>
<keyword evidence="2" id="KW-1185">Reference proteome</keyword>
<dbReference type="EMBL" id="JACOFX010000002">
    <property type="protein sequence ID" value="MBC3907248.1"/>
    <property type="molecule type" value="Genomic_DNA"/>
</dbReference>
<accession>A0ABR6Z640</accession>
<name>A0ABR6Z640_9BURK</name>
<evidence type="ECO:0000313" key="1">
    <source>
        <dbReference type="EMBL" id="MBC3907248.1"/>
    </source>
</evidence>